<dbReference type="AlphaFoldDB" id="A0A3E2TWG7"/>
<evidence type="ECO:0000313" key="1">
    <source>
        <dbReference type="EMBL" id="RGB85179.1"/>
    </source>
</evidence>
<dbReference type="Proteomes" id="UP000260991">
    <property type="component" value="Unassembled WGS sequence"/>
</dbReference>
<dbReference type="RefSeq" id="WP_118554217.1">
    <property type="nucleotide sequence ID" value="NZ_CABJDF010000015.1"/>
</dbReference>
<evidence type="ECO:0000313" key="2">
    <source>
        <dbReference type="Proteomes" id="UP000260991"/>
    </source>
</evidence>
<accession>A0A3E2TWG7</accession>
<dbReference type="EMBL" id="QVER01000028">
    <property type="protein sequence ID" value="RGB85179.1"/>
    <property type="molecule type" value="Genomic_DNA"/>
</dbReference>
<organism evidence="1 2">
    <name type="scientific">Faecalibacterium prausnitzii</name>
    <dbReference type="NCBI Taxonomy" id="853"/>
    <lineage>
        <taxon>Bacteria</taxon>
        <taxon>Bacillati</taxon>
        <taxon>Bacillota</taxon>
        <taxon>Clostridia</taxon>
        <taxon>Eubacteriales</taxon>
        <taxon>Oscillospiraceae</taxon>
        <taxon>Faecalibacterium</taxon>
    </lineage>
</organism>
<sequence>MDLVKVQQIHNQYRIFRQDMYNEWEEYAYLNHCIRKPTKEPFEFNSLLSDSVLHKTIVDAGGMQTRFLSGGNSRSHFINSVGRFEVYISSLAKVVFIDYPQKMKGSDSETETSKAFQLILSCSTRDEMIDTLAEEKVRSIFYGNPADVFLKDKCKLELGTLFSSKYRLAISLYSEILGRRNAIIHNSGRVDKKYIRENPQSTLLEGKKIIISENYLRGTIGLLVGIAAETTSNVVENIYKGNVQGILGRATNSFENCYEIDWYKRLLQNSD</sequence>
<reference evidence="1 2" key="1">
    <citation type="submission" date="2018-08" db="EMBL/GenBank/DDBJ databases">
        <title>A genome reference for cultivated species of the human gut microbiota.</title>
        <authorList>
            <person name="Zou Y."/>
            <person name="Xue W."/>
            <person name="Luo G."/>
        </authorList>
    </citation>
    <scope>NUCLEOTIDE SEQUENCE [LARGE SCALE GENOMIC DNA]</scope>
    <source>
        <strain evidence="1 2">AF32-8AC</strain>
    </source>
</reference>
<gene>
    <name evidence="1" type="ORF">DWZ46_14050</name>
</gene>
<name>A0A3E2TWG7_9FIRM</name>
<comment type="caution">
    <text evidence="1">The sequence shown here is derived from an EMBL/GenBank/DDBJ whole genome shotgun (WGS) entry which is preliminary data.</text>
</comment>
<protein>
    <submittedName>
        <fullName evidence="1">Uncharacterized protein</fullName>
    </submittedName>
</protein>
<proteinExistence type="predicted"/>